<dbReference type="AlphaFoldDB" id="A0A511FLE6"/>
<dbReference type="Proteomes" id="UP000321800">
    <property type="component" value="Unassembled WGS sequence"/>
</dbReference>
<reference evidence="1 2" key="1">
    <citation type="submission" date="2019-07" db="EMBL/GenBank/DDBJ databases">
        <title>Whole genome shotgun sequence of Acetobacter tropicalis NBRC 16470.</title>
        <authorList>
            <person name="Hosoyama A."/>
            <person name="Uohara A."/>
            <person name="Ohji S."/>
            <person name="Ichikawa N."/>
        </authorList>
    </citation>
    <scope>NUCLEOTIDE SEQUENCE [LARGE SCALE GENOMIC DNA]</scope>
    <source>
        <strain evidence="1 2">NBRC 16470</strain>
    </source>
</reference>
<protein>
    <submittedName>
        <fullName evidence="1">Uncharacterized protein</fullName>
    </submittedName>
</protein>
<dbReference type="EMBL" id="BJVR01000007">
    <property type="protein sequence ID" value="GEL50045.1"/>
    <property type="molecule type" value="Genomic_DNA"/>
</dbReference>
<organism evidence="1 2">
    <name type="scientific">Acetobacter tropicalis</name>
    <dbReference type="NCBI Taxonomy" id="104102"/>
    <lineage>
        <taxon>Bacteria</taxon>
        <taxon>Pseudomonadati</taxon>
        <taxon>Pseudomonadota</taxon>
        <taxon>Alphaproteobacteria</taxon>
        <taxon>Acetobacterales</taxon>
        <taxon>Acetobacteraceae</taxon>
        <taxon>Acetobacter</taxon>
    </lineage>
</organism>
<gene>
    <name evidence="1" type="ORF">ATR01nite_11200</name>
</gene>
<comment type="caution">
    <text evidence="1">The sequence shown here is derived from an EMBL/GenBank/DDBJ whole genome shotgun (WGS) entry which is preliminary data.</text>
</comment>
<sequence>MICLEAERLVCAAVEKNSEMKTPEIWPQDDGQPVSCVEKLKVLEENWQEVQDVLRDAFEDAVLMGVSEQVMRDRLADLVTALVSPRRGSGA</sequence>
<accession>A0A511FLE6</accession>
<evidence type="ECO:0000313" key="2">
    <source>
        <dbReference type="Proteomes" id="UP000321800"/>
    </source>
</evidence>
<name>A0A511FLE6_9PROT</name>
<evidence type="ECO:0000313" key="1">
    <source>
        <dbReference type="EMBL" id="GEL50045.1"/>
    </source>
</evidence>
<proteinExistence type="predicted"/>